<dbReference type="Pfam" id="PF00625">
    <property type="entry name" value="Guanylate_kin"/>
    <property type="match status" value="1"/>
</dbReference>
<dbReference type="InterPro" id="IPR027417">
    <property type="entry name" value="P-loop_NTPase"/>
</dbReference>
<dbReference type="FunFam" id="3.30.63.10:FF:000002">
    <property type="entry name" value="Guanylate kinase 1"/>
    <property type="match status" value="1"/>
</dbReference>
<dbReference type="NCBIfam" id="TIGR03263">
    <property type="entry name" value="guanyl_kin"/>
    <property type="match status" value="1"/>
</dbReference>
<dbReference type="InterPro" id="IPR020590">
    <property type="entry name" value="Guanylate_kinase_CS"/>
</dbReference>
<dbReference type="PROSITE" id="PS50052">
    <property type="entry name" value="GUANYLATE_KINASE_2"/>
    <property type="match status" value="1"/>
</dbReference>
<dbReference type="GO" id="GO:0005829">
    <property type="term" value="C:cytosol"/>
    <property type="evidence" value="ECO:0007669"/>
    <property type="project" value="TreeGrafter"/>
</dbReference>
<dbReference type="SUPFAM" id="SSF52540">
    <property type="entry name" value="P-loop containing nucleoside triphosphate hydrolases"/>
    <property type="match status" value="1"/>
</dbReference>
<accession>A0A0B0EI67</accession>
<proteinExistence type="inferred from homology"/>
<dbReference type="eggNOG" id="COG0194">
    <property type="taxonomic scope" value="Bacteria"/>
</dbReference>
<evidence type="ECO:0000256" key="7">
    <source>
        <dbReference type="ARBA" id="ARBA00022840"/>
    </source>
</evidence>
<dbReference type="GO" id="GO:0004385">
    <property type="term" value="F:GMP kinase activity"/>
    <property type="evidence" value="ECO:0007669"/>
    <property type="project" value="UniProtKB-EC"/>
</dbReference>
<reference evidence="10 11" key="1">
    <citation type="submission" date="2014-10" db="EMBL/GenBank/DDBJ databases">
        <title>Draft genome of anammox bacterium scalindua brodae, obtained using differential coverage binning of sequence data from two enrichment reactors.</title>
        <authorList>
            <person name="Speth D.R."/>
            <person name="Russ L."/>
            <person name="Kartal B."/>
            <person name="Op den Camp H.J."/>
            <person name="Dutilh B.E."/>
            <person name="Jetten M.S."/>
        </authorList>
    </citation>
    <scope>NUCLEOTIDE SEQUENCE [LARGE SCALE GENOMIC DNA]</scope>
    <source>
        <strain evidence="10">RU1</strain>
    </source>
</reference>
<name>A0A0B0EI67_9BACT</name>
<dbReference type="AlphaFoldDB" id="A0A0B0EI67"/>
<dbReference type="InterPro" id="IPR008144">
    <property type="entry name" value="Guanylate_kin-like_dom"/>
</dbReference>
<evidence type="ECO:0000256" key="5">
    <source>
        <dbReference type="ARBA" id="ARBA00022741"/>
    </source>
</evidence>
<dbReference type="PROSITE" id="PS00856">
    <property type="entry name" value="GUANYLATE_KINASE_1"/>
    <property type="match status" value="1"/>
</dbReference>
<evidence type="ECO:0000256" key="3">
    <source>
        <dbReference type="ARBA" id="ARBA00016296"/>
    </source>
</evidence>
<dbReference type="Proteomes" id="UP000030652">
    <property type="component" value="Unassembled WGS sequence"/>
</dbReference>
<comment type="caution">
    <text evidence="10">The sequence shown here is derived from an EMBL/GenBank/DDBJ whole genome shotgun (WGS) entry which is preliminary data.</text>
</comment>
<gene>
    <name evidence="10" type="primary">gmk</name>
    <name evidence="10" type="ORF">SCABRO_01490</name>
</gene>
<evidence type="ECO:0000259" key="9">
    <source>
        <dbReference type="PROSITE" id="PS50052"/>
    </source>
</evidence>
<sequence length="189" mass="21706">MRLCQSIKKSRNLVVISGPSGSGKTSICKELTKCPKVKQSISYTTRKPRDGEKEGVDYCFVERSVFEKLVKEDKFIEYAEYCGHLYGTPIGPVRSAVDDNRIFLLAIDVKGAMQVMKKRPDALYIFIKAPDDETLKQRLRNRLTEDDEIINKRFMAAREEMEASKHYDYCVINDRLDDAVKEIEGILQI</sequence>
<dbReference type="PANTHER" id="PTHR23117:SF13">
    <property type="entry name" value="GUANYLATE KINASE"/>
    <property type="match status" value="1"/>
</dbReference>
<dbReference type="CDD" id="cd00071">
    <property type="entry name" value="GMPK"/>
    <property type="match status" value="1"/>
</dbReference>
<dbReference type="PANTHER" id="PTHR23117">
    <property type="entry name" value="GUANYLATE KINASE-RELATED"/>
    <property type="match status" value="1"/>
</dbReference>
<keyword evidence="7" id="KW-0067">ATP-binding</keyword>
<protein>
    <recommendedName>
        <fullName evidence="3">Guanylate kinase</fullName>
        <ecNumber evidence="2">2.7.4.8</ecNumber>
    </recommendedName>
    <alternativeName>
        <fullName evidence="8">GMP kinase</fullName>
    </alternativeName>
</protein>
<dbReference type="GO" id="GO:0005524">
    <property type="term" value="F:ATP binding"/>
    <property type="evidence" value="ECO:0007669"/>
    <property type="project" value="UniProtKB-KW"/>
</dbReference>
<feature type="domain" description="Guanylate kinase-like" evidence="9">
    <location>
        <begin position="11"/>
        <end position="188"/>
    </location>
</feature>
<dbReference type="EMBL" id="JRYO01000093">
    <property type="protein sequence ID" value="KHE92762.1"/>
    <property type="molecule type" value="Genomic_DNA"/>
</dbReference>
<dbReference type="Gene3D" id="3.30.63.10">
    <property type="entry name" value="Guanylate Kinase phosphate binding domain"/>
    <property type="match status" value="1"/>
</dbReference>
<evidence type="ECO:0000256" key="4">
    <source>
        <dbReference type="ARBA" id="ARBA00022679"/>
    </source>
</evidence>
<evidence type="ECO:0000256" key="6">
    <source>
        <dbReference type="ARBA" id="ARBA00022777"/>
    </source>
</evidence>
<dbReference type="InterPro" id="IPR008145">
    <property type="entry name" value="GK/Ca_channel_bsu"/>
</dbReference>
<organism evidence="10 11">
    <name type="scientific">Candidatus Scalindua brodae</name>
    <dbReference type="NCBI Taxonomy" id="237368"/>
    <lineage>
        <taxon>Bacteria</taxon>
        <taxon>Pseudomonadati</taxon>
        <taxon>Planctomycetota</taxon>
        <taxon>Candidatus Brocadiia</taxon>
        <taxon>Candidatus Brocadiales</taxon>
        <taxon>Candidatus Scalinduaceae</taxon>
        <taxon>Candidatus Scalindua</taxon>
    </lineage>
</organism>
<evidence type="ECO:0000256" key="8">
    <source>
        <dbReference type="ARBA" id="ARBA00030128"/>
    </source>
</evidence>
<evidence type="ECO:0000313" key="11">
    <source>
        <dbReference type="Proteomes" id="UP000030652"/>
    </source>
</evidence>
<dbReference type="SMART" id="SM00072">
    <property type="entry name" value="GuKc"/>
    <property type="match status" value="1"/>
</dbReference>
<keyword evidence="5" id="KW-0547">Nucleotide-binding</keyword>
<evidence type="ECO:0000256" key="2">
    <source>
        <dbReference type="ARBA" id="ARBA00012961"/>
    </source>
</evidence>
<keyword evidence="6 10" id="KW-0418">Kinase</keyword>
<evidence type="ECO:0000256" key="1">
    <source>
        <dbReference type="ARBA" id="ARBA00005790"/>
    </source>
</evidence>
<dbReference type="Gene3D" id="3.40.50.300">
    <property type="entry name" value="P-loop containing nucleotide triphosphate hydrolases"/>
    <property type="match status" value="1"/>
</dbReference>
<comment type="similarity">
    <text evidence="1">Belongs to the guanylate kinase family.</text>
</comment>
<dbReference type="EC" id="2.7.4.8" evidence="2"/>
<keyword evidence="4 10" id="KW-0808">Transferase</keyword>
<evidence type="ECO:0000313" key="10">
    <source>
        <dbReference type="EMBL" id="KHE92762.1"/>
    </source>
</evidence>
<dbReference type="PATRIC" id="fig|237368.3.peg.1629"/>
<dbReference type="InterPro" id="IPR017665">
    <property type="entry name" value="Guanylate_kinase"/>
</dbReference>